<dbReference type="EMBL" id="SJPX01000004">
    <property type="protein sequence ID" value="TWU49451.1"/>
    <property type="molecule type" value="Genomic_DNA"/>
</dbReference>
<name>A0A5C6EP87_9BACT</name>
<dbReference type="Proteomes" id="UP000317977">
    <property type="component" value="Unassembled WGS sequence"/>
</dbReference>
<proteinExistence type="predicted"/>
<dbReference type="AlphaFoldDB" id="A0A5C6EP87"/>
<comment type="caution">
    <text evidence="1">The sequence shown here is derived from an EMBL/GenBank/DDBJ whole genome shotgun (WGS) entry which is preliminary data.</text>
</comment>
<gene>
    <name evidence="1" type="ORF">Poly59_40660</name>
</gene>
<evidence type="ECO:0000313" key="1">
    <source>
        <dbReference type="EMBL" id="TWU49451.1"/>
    </source>
</evidence>
<protein>
    <submittedName>
        <fullName evidence="1">Uncharacterized protein</fullName>
    </submittedName>
</protein>
<sequence length="202" mass="22936">MVTDPRTEIARLLCRQVRVLSVDQIAREYFCECLDSKTQALEAVRRLESLGYVSSRKISVRQLGLHQAPLFQWSPGQSEMPDFAKIAAANRKRWRGDLACTSVISATPKAHKRFGGTPRRVRLQEVEHDLRVADLWFSLSAVQQLDWKTEDSLAKNAFGNRRPDAVLEQGITKVIEVAGRSYSSTKLEAIFNHFNHLPLEFA</sequence>
<reference evidence="1 2" key="1">
    <citation type="submission" date="2019-02" db="EMBL/GenBank/DDBJ databases">
        <title>Deep-cultivation of Planctomycetes and their phenomic and genomic characterization uncovers novel biology.</title>
        <authorList>
            <person name="Wiegand S."/>
            <person name="Jogler M."/>
            <person name="Boedeker C."/>
            <person name="Pinto D."/>
            <person name="Vollmers J."/>
            <person name="Rivas-Marin E."/>
            <person name="Kohn T."/>
            <person name="Peeters S.H."/>
            <person name="Heuer A."/>
            <person name="Rast P."/>
            <person name="Oberbeckmann S."/>
            <person name="Bunk B."/>
            <person name="Jeske O."/>
            <person name="Meyerdierks A."/>
            <person name="Storesund J.E."/>
            <person name="Kallscheuer N."/>
            <person name="Luecker S."/>
            <person name="Lage O.M."/>
            <person name="Pohl T."/>
            <person name="Merkel B.J."/>
            <person name="Hornburger P."/>
            <person name="Mueller R.-W."/>
            <person name="Bruemmer F."/>
            <person name="Labrenz M."/>
            <person name="Spormann A.M."/>
            <person name="Op Den Camp H."/>
            <person name="Overmann J."/>
            <person name="Amann R."/>
            <person name="Jetten M.S.M."/>
            <person name="Mascher T."/>
            <person name="Medema M.H."/>
            <person name="Devos D.P."/>
            <person name="Kaster A.-K."/>
            <person name="Ovreas L."/>
            <person name="Rohde M."/>
            <person name="Galperin M.Y."/>
            <person name="Jogler C."/>
        </authorList>
    </citation>
    <scope>NUCLEOTIDE SEQUENCE [LARGE SCALE GENOMIC DNA]</scope>
    <source>
        <strain evidence="1 2">Poly59</strain>
    </source>
</reference>
<evidence type="ECO:0000313" key="2">
    <source>
        <dbReference type="Proteomes" id="UP000317977"/>
    </source>
</evidence>
<accession>A0A5C6EP87</accession>
<organism evidence="1 2">
    <name type="scientific">Rubripirellula reticaptiva</name>
    <dbReference type="NCBI Taxonomy" id="2528013"/>
    <lineage>
        <taxon>Bacteria</taxon>
        <taxon>Pseudomonadati</taxon>
        <taxon>Planctomycetota</taxon>
        <taxon>Planctomycetia</taxon>
        <taxon>Pirellulales</taxon>
        <taxon>Pirellulaceae</taxon>
        <taxon>Rubripirellula</taxon>
    </lineage>
</organism>
<keyword evidence="2" id="KW-1185">Reference proteome</keyword>